<keyword evidence="2" id="KW-0808">Transferase</keyword>
<evidence type="ECO:0000313" key="7">
    <source>
        <dbReference type="EMBL" id="WPD19188.1"/>
    </source>
</evidence>
<dbReference type="GO" id="GO:0008168">
    <property type="term" value="F:methyltransferase activity"/>
    <property type="evidence" value="ECO:0007669"/>
    <property type="project" value="UniProtKB-KW"/>
</dbReference>
<dbReference type="InterPro" id="IPR029063">
    <property type="entry name" value="SAM-dependent_MTases_sf"/>
</dbReference>
<sequence length="347" mass="36853">MERNEGTQPGLVRPSDGSGDVPPSLGTERGPLAMGDLVVFVDHKQRRRLQRLGPGRVFQAPGGGVVRHEAVVGLPEGGAVTTSTGGVLRVLRPTLEDYILLMPRRTQVIYPKDLGQIVVRSNLGPGDRVLEAGVGSGATTLALLRAVGPSGQVVSYERRPEFARLARENVERFFGGRPAWWRLEIRDVYAGIEERDLDAVVLDVPEPVHCVEAAARALRPGGVLLCWLPTTNQVQQLVTSLRRHPAWDLIETIELLLRPWHVTAASVRPEHRMVAHTGFLITARRVVPGDRGEGAADGGRNAQPGSGSPASAPGRGTPASGDPAADAGEASPVPPGDEPGDPEGGSP</sequence>
<dbReference type="EMBL" id="CP132508">
    <property type="protein sequence ID" value="WPD19188.1"/>
    <property type="molecule type" value="Genomic_DNA"/>
</dbReference>
<feature type="region of interest" description="Disordered" evidence="5">
    <location>
        <begin position="290"/>
        <end position="347"/>
    </location>
</feature>
<dbReference type="CDD" id="cd02440">
    <property type="entry name" value="AdoMet_MTases"/>
    <property type="match status" value="1"/>
</dbReference>
<evidence type="ECO:0000259" key="6">
    <source>
        <dbReference type="Pfam" id="PF08704"/>
    </source>
</evidence>
<dbReference type="PROSITE" id="PS51620">
    <property type="entry name" value="SAM_TRM61"/>
    <property type="match status" value="1"/>
</dbReference>
<evidence type="ECO:0000313" key="8">
    <source>
        <dbReference type="Proteomes" id="UP001304683"/>
    </source>
</evidence>
<feature type="compositionally biased region" description="Low complexity" evidence="5">
    <location>
        <begin position="298"/>
        <end position="321"/>
    </location>
</feature>
<reference evidence="7 8" key="1">
    <citation type="submission" date="2023-08" db="EMBL/GenBank/DDBJ databases">
        <title>Genome sequence of Thermaerobacter compostii strain Ins1, a spore-forming filamentous bacterium isolated from a deep geothermal reservoir.</title>
        <authorList>
            <person name="Bregnard D."/>
            <person name="Gonzalez D."/>
            <person name="Junier P."/>
        </authorList>
    </citation>
    <scope>NUCLEOTIDE SEQUENCE [LARGE SCALE GENOMIC DNA]</scope>
    <source>
        <strain evidence="7 8">Ins1</strain>
    </source>
</reference>
<keyword evidence="3" id="KW-0949">S-adenosyl-L-methionine</keyword>
<dbReference type="Pfam" id="PF14801">
    <property type="entry name" value="TrmI-like_N"/>
    <property type="match status" value="1"/>
</dbReference>
<dbReference type="GO" id="GO:0032259">
    <property type="term" value="P:methylation"/>
    <property type="evidence" value="ECO:0007669"/>
    <property type="project" value="UniProtKB-KW"/>
</dbReference>
<evidence type="ECO:0000256" key="2">
    <source>
        <dbReference type="ARBA" id="ARBA00022679"/>
    </source>
</evidence>
<dbReference type="SUPFAM" id="SSF53335">
    <property type="entry name" value="S-adenosyl-L-methionine-dependent methyltransferases"/>
    <property type="match status" value="1"/>
</dbReference>
<evidence type="ECO:0000256" key="3">
    <source>
        <dbReference type="ARBA" id="ARBA00022691"/>
    </source>
</evidence>
<accession>A0ABZ0QS33</accession>
<dbReference type="InterPro" id="IPR049470">
    <property type="entry name" value="TRM61_C"/>
</dbReference>
<feature type="region of interest" description="Disordered" evidence="5">
    <location>
        <begin position="1"/>
        <end position="30"/>
    </location>
</feature>
<gene>
    <name evidence="7" type="ORF">Q5761_00470</name>
</gene>
<evidence type="ECO:0000256" key="4">
    <source>
        <dbReference type="ARBA" id="ARBA00022694"/>
    </source>
</evidence>
<name>A0ABZ0QS33_9FIRM</name>
<dbReference type="Gene3D" id="3.40.50.150">
    <property type="entry name" value="Vaccinia Virus protein VP39"/>
    <property type="match status" value="1"/>
</dbReference>
<keyword evidence="1 7" id="KW-0489">Methyltransferase</keyword>
<protein>
    <submittedName>
        <fullName evidence="7">Methyltransferase domain-containing protein</fullName>
    </submittedName>
</protein>
<dbReference type="Pfam" id="PF08704">
    <property type="entry name" value="GCD14"/>
    <property type="match status" value="1"/>
</dbReference>
<keyword evidence="4" id="KW-0819">tRNA processing</keyword>
<organism evidence="7 8">
    <name type="scientific">Thermaerobacter composti</name>
    <dbReference type="NCBI Taxonomy" id="554949"/>
    <lineage>
        <taxon>Bacteria</taxon>
        <taxon>Bacillati</taxon>
        <taxon>Bacillota</taxon>
        <taxon>Clostridia</taxon>
        <taxon>Eubacteriales</taxon>
        <taxon>Clostridiales Family XVII. Incertae Sedis</taxon>
        <taxon>Thermaerobacter</taxon>
    </lineage>
</organism>
<evidence type="ECO:0000256" key="1">
    <source>
        <dbReference type="ARBA" id="ARBA00022603"/>
    </source>
</evidence>
<proteinExistence type="predicted"/>
<feature type="domain" description="tRNA (adenine(58)-N(1))-methyltransferase catalytic subunit TRM61 C-terminal" evidence="6">
    <location>
        <begin position="88"/>
        <end position="267"/>
    </location>
</feature>
<dbReference type="Proteomes" id="UP001304683">
    <property type="component" value="Chromosome"/>
</dbReference>
<evidence type="ECO:0000256" key="5">
    <source>
        <dbReference type="SAM" id="MobiDB-lite"/>
    </source>
</evidence>
<dbReference type="RefSeq" id="WP_318750780.1">
    <property type="nucleotide sequence ID" value="NZ_CP132508.1"/>
</dbReference>
<dbReference type="Gene3D" id="3.10.330.20">
    <property type="match status" value="1"/>
</dbReference>
<dbReference type="InterPro" id="IPR014816">
    <property type="entry name" value="tRNA_MeTrfase_Gcd14"/>
</dbReference>
<keyword evidence="8" id="KW-1185">Reference proteome</keyword>
<dbReference type="PANTHER" id="PTHR12133">
    <property type="entry name" value="TRNA (ADENINE(58)-N(1))-METHYLTRANSFERASE"/>
    <property type="match status" value="1"/>
</dbReference>
<dbReference type="PANTHER" id="PTHR12133:SF1">
    <property type="entry name" value="TRNA (ADENINE(58)-N(1))-METHYLTRANSFERASE, MITOCHONDRIAL"/>
    <property type="match status" value="1"/>
</dbReference>